<name>A0AC34F1B5_9BILA</name>
<accession>A0AC34F1B5</accession>
<reference evidence="2" key="1">
    <citation type="submission" date="2022-11" db="UniProtKB">
        <authorList>
            <consortium name="WormBaseParasite"/>
        </authorList>
    </citation>
    <scope>IDENTIFICATION</scope>
</reference>
<evidence type="ECO:0000313" key="2">
    <source>
        <dbReference type="WBParaSite" id="ES5_v2.g10764.t1"/>
    </source>
</evidence>
<sequence length="244" mass="27232">MPFFGDIRFLGFIYFALFLDVLAAKPLGVPFFALRRHQTSMRHGFGPISQTKTDVFSSQFMTSGVRAAGRGKPVPSYTAGMLNDEEENNERENLQDVKEPLDYEPTPVTLPPPPSILAARNEAGEIRSQQARPQYPSNLPASNLDSYLSNLPSRSLIDKIEHPIAAHRVRMNSACLMDPPLKARFTRNAAAVIKPIIFYSFNPAGQSCDKLVIDENDLIIGPNVYESLRECQKDCCPTALCRRM</sequence>
<evidence type="ECO:0000313" key="1">
    <source>
        <dbReference type="Proteomes" id="UP000887579"/>
    </source>
</evidence>
<organism evidence="1 2">
    <name type="scientific">Panagrolaimus sp. ES5</name>
    <dbReference type="NCBI Taxonomy" id="591445"/>
    <lineage>
        <taxon>Eukaryota</taxon>
        <taxon>Metazoa</taxon>
        <taxon>Ecdysozoa</taxon>
        <taxon>Nematoda</taxon>
        <taxon>Chromadorea</taxon>
        <taxon>Rhabditida</taxon>
        <taxon>Tylenchina</taxon>
        <taxon>Panagrolaimomorpha</taxon>
        <taxon>Panagrolaimoidea</taxon>
        <taxon>Panagrolaimidae</taxon>
        <taxon>Panagrolaimus</taxon>
    </lineage>
</organism>
<protein>
    <submittedName>
        <fullName evidence="2">Uncharacterized protein</fullName>
    </submittedName>
</protein>
<dbReference type="WBParaSite" id="ES5_v2.g10764.t1">
    <property type="protein sequence ID" value="ES5_v2.g10764.t1"/>
    <property type="gene ID" value="ES5_v2.g10764"/>
</dbReference>
<proteinExistence type="predicted"/>
<dbReference type="Proteomes" id="UP000887579">
    <property type="component" value="Unplaced"/>
</dbReference>